<comment type="caution">
    <text evidence="1">The sequence shown here is derived from an EMBL/GenBank/DDBJ whole genome shotgun (WGS) entry which is preliminary data.</text>
</comment>
<organism evidence="1 2">
    <name type="scientific">Aureimonas endophytica</name>
    <dbReference type="NCBI Taxonomy" id="2027858"/>
    <lineage>
        <taxon>Bacteria</taxon>
        <taxon>Pseudomonadati</taxon>
        <taxon>Pseudomonadota</taxon>
        <taxon>Alphaproteobacteria</taxon>
        <taxon>Hyphomicrobiales</taxon>
        <taxon>Aurantimonadaceae</taxon>
        <taxon>Aureimonas</taxon>
    </lineage>
</organism>
<sequence length="82" mass="9021">MKGSPALRQELVDHCLKTSHVVGEERRMLAKVANVSANAPLEKILCTRVTNALASGRLSYSDFQSMEFGHVTPGLIRALQDR</sequence>
<proteinExistence type="predicted"/>
<gene>
    <name evidence="1" type="ORF">GCM10011390_09130</name>
</gene>
<protein>
    <submittedName>
        <fullName evidence="1">Uncharacterized protein</fullName>
    </submittedName>
</protein>
<name>A0A916ZFF3_9HYPH</name>
<dbReference type="Proteomes" id="UP000644699">
    <property type="component" value="Unassembled WGS sequence"/>
</dbReference>
<reference evidence="1" key="1">
    <citation type="journal article" date="2014" name="Int. J. Syst. Evol. Microbiol.">
        <title>Complete genome sequence of Corynebacterium casei LMG S-19264T (=DSM 44701T), isolated from a smear-ripened cheese.</title>
        <authorList>
            <consortium name="US DOE Joint Genome Institute (JGI-PGF)"/>
            <person name="Walter F."/>
            <person name="Albersmeier A."/>
            <person name="Kalinowski J."/>
            <person name="Ruckert C."/>
        </authorList>
    </citation>
    <scope>NUCLEOTIDE SEQUENCE</scope>
    <source>
        <strain evidence="1">CGMCC 1.15367</strain>
    </source>
</reference>
<dbReference type="AlphaFoldDB" id="A0A916ZFF3"/>
<reference evidence="1" key="2">
    <citation type="submission" date="2020-09" db="EMBL/GenBank/DDBJ databases">
        <authorList>
            <person name="Sun Q."/>
            <person name="Zhou Y."/>
        </authorList>
    </citation>
    <scope>NUCLEOTIDE SEQUENCE</scope>
    <source>
        <strain evidence="1">CGMCC 1.15367</strain>
    </source>
</reference>
<evidence type="ECO:0000313" key="2">
    <source>
        <dbReference type="Proteomes" id="UP000644699"/>
    </source>
</evidence>
<accession>A0A916ZFF3</accession>
<keyword evidence="2" id="KW-1185">Reference proteome</keyword>
<evidence type="ECO:0000313" key="1">
    <source>
        <dbReference type="EMBL" id="GGD92572.1"/>
    </source>
</evidence>
<dbReference type="EMBL" id="BMIQ01000001">
    <property type="protein sequence ID" value="GGD92572.1"/>
    <property type="molecule type" value="Genomic_DNA"/>
</dbReference>